<accession>A0A2S9EV95</accession>
<name>A0A2S9EV95_9PSED</name>
<evidence type="ECO:0000313" key="2">
    <source>
        <dbReference type="Proteomes" id="UP000238045"/>
    </source>
</evidence>
<gene>
    <name evidence="1" type="ORF">CQZ99_08900</name>
</gene>
<organism evidence="1 2">
    <name type="scientific">Pseudomonas poae</name>
    <dbReference type="NCBI Taxonomy" id="200451"/>
    <lineage>
        <taxon>Bacteria</taxon>
        <taxon>Pseudomonadati</taxon>
        <taxon>Pseudomonadota</taxon>
        <taxon>Gammaproteobacteria</taxon>
        <taxon>Pseudomonadales</taxon>
        <taxon>Pseudomonadaceae</taxon>
        <taxon>Pseudomonas</taxon>
    </lineage>
</organism>
<dbReference type="RefSeq" id="WP_105696343.1">
    <property type="nucleotide sequence ID" value="NZ_CP159260.1"/>
</dbReference>
<sequence>MKKVFGFLVLLGGSAVLGGCENEQPHQNCSGKGEAFFTESLDAYFVEHPQANGGGHYALQSGARYDEINDWWIVPFDFGDKQAQALLSCDGHLEISLR</sequence>
<evidence type="ECO:0008006" key="3">
    <source>
        <dbReference type="Google" id="ProtNLM"/>
    </source>
</evidence>
<comment type="caution">
    <text evidence="1">The sequence shown here is derived from an EMBL/GenBank/DDBJ whole genome shotgun (WGS) entry which is preliminary data.</text>
</comment>
<protein>
    <recommendedName>
        <fullName evidence="3">Lipoprotein</fullName>
    </recommendedName>
</protein>
<keyword evidence="2" id="KW-1185">Reference proteome</keyword>
<dbReference type="Proteomes" id="UP000238045">
    <property type="component" value="Unassembled WGS sequence"/>
</dbReference>
<dbReference type="EMBL" id="PCQL01000007">
    <property type="protein sequence ID" value="PRC20091.1"/>
    <property type="molecule type" value="Genomic_DNA"/>
</dbReference>
<dbReference type="AlphaFoldDB" id="A0A2S9EV95"/>
<proteinExistence type="predicted"/>
<evidence type="ECO:0000313" key="1">
    <source>
        <dbReference type="EMBL" id="PRC20091.1"/>
    </source>
</evidence>
<reference evidence="1 2" key="1">
    <citation type="submission" date="2017-09" db="EMBL/GenBank/DDBJ databases">
        <title>Genomic, metabolic, and phenotypic characteristics of bacterial isolates from the natural microbiome of the model nematode Caenorhabditis elegans.</title>
        <authorList>
            <person name="Zimmermann J."/>
            <person name="Obeng N."/>
            <person name="Yang W."/>
            <person name="Obeng O."/>
            <person name="Kissoyan K."/>
            <person name="Pees B."/>
            <person name="Dirksen P."/>
            <person name="Hoppner M."/>
            <person name="Franke A."/>
            <person name="Rosenstiel P."/>
            <person name="Leippe M."/>
            <person name="Dierking K."/>
            <person name="Kaleta C."/>
            <person name="Schulenburg H."/>
        </authorList>
    </citation>
    <scope>NUCLEOTIDE SEQUENCE [LARGE SCALE GENOMIC DNA]</scope>
    <source>
        <strain evidence="1 2">MYb117</strain>
    </source>
</reference>
<dbReference type="PROSITE" id="PS51257">
    <property type="entry name" value="PROKAR_LIPOPROTEIN"/>
    <property type="match status" value="1"/>
</dbReference>